<dbReference type="SUPFAM" id="SSF46785">
    <property type="entry name" value="Winged helix' DNA-binding domain"/>
    <property type="match status" value="1"/>
</dbReference>
<comment type="caution">
    <text evidence="3">The sequence shown here is derived from an EMBL/GenBank/DDBJ whole genome shotgun (WGS) entry which is preliminary data.</text>
</comment>
<evidence type="ECO:0000313" key="3">
    <source>
        <dbReference type="EMBL" id="MFC5638529.1"/>
    </source>
</evidence>
<keyword evidence="4" id="KW-1185">Reference proteome</keyword>
<evidence type="ECO:0000256" key="1">
    <source>
        <dbReference type="SAM" id="MobiDB-lite"/>
    </source>
</evidence>
<feature type="domain" description="Transcription regulator PadR N-terminal" evidence="2">
    <location>
        <begin position="8"/>
        <end position="81"/>
    </location>
</feature>
<feature type="region of interest" description="Disordered" evidence="1">
    <location>
        <begin position="91"/>
        <end position="133"/>
    </location>
</feature>
<dbReference type="EMBL" id="JBHSNY010000013">
    <property type="protein sequence ID" value="MFC5638529.1"/>
    <property type="molecule type" value="Genomic_DNA"/>
</dbReference>
<gene>
    <name evidence="3" type="ORF">ACFPZJ_33165</name>
</gene>
<dbReference type="Proteomes" id="UP001596154">
    <property type="component" value="Unassembled WGS sequence"/>
</dbReference>
<sequence>MPQAAFFVLTALADQPRHGYGILREVEELSGGTVQLRVGTLYGVLDRLTADGLIVLDREEVRQGRLRRYYRLTDEGVRALDAEATRMAAGADAARERIAEGRPASADATAADPAGPAQPTRPGAGPGLAGGLA</sequence>
<dbReference type="PANTHER" id="PTHR33169:SF13">
    <property type="entry name" value="PADR-FAMILY TRANSCRIPTIONAL REGULATOR"/>
    <property type="match status" value="1"/>
</dbReference>
<feature type="compositionally biased region" description="Low complexity" evidence="1">
    <location>
        <begin position="103"/>
        <end position="123"/>
    </location>
</feature>
<dbReference type="RefSeq" id="WP_381029597.1">
    <property type="nucleotide sequence ID" value="NZ_JBHSNY010000013.1"/>
</dbReference>
<dbReference type="Gene3D" id="1.10.10.10">
    <property type="entry name" value="Winged helix-like DNA-binding domain superfamily/Winged helix DNA-binding domain"/>
    <property type="match status" value="1"/>
</dbReference>
<dbReference type="InterPro" id="IPR052509">
    <property type="entry name" value="Metal_resp_DNA-bind_regulator"/>
</dbReference>
<organism evidence="3 4">
    <name type="scientific">Streptomyces bullii</name>
    <dbReference type="NCBI Taxonomy" id="349910"/>
    <lineage>
        <taxon>Bacteria</taxon>
        <taxon>Bacillati</taxon>
        <taxon>Actinomycetota</taxon>
        <taxon>Actinomycetes</taxon>
        <taxon>Kitasatosporales</taxon>
        <taxon>Streptomycetaceae</taxon>
        <taxon>Streptomyces</taxon>
    </lineage>
</organism>
<evidence type="ECO:0000313" key="4">
    <source>
        <dbReference type="Proteomes" id="UP001596154"/>
    </source>
</evidence>
<feature type="compositionally biased region" description="Gly residues" evidence="1">
    <location>
        <begin position="124"/>
        <end position="133"/>
    </location>
</feature>
<protein>
    <submittedName>
        <fullName evidence="3">PadR family transcriptional regulator</fullName>
    </submittedName>
</protein>
<dbReference type="InterPro" id="IPR036390">
    <property type="entry name" value="WH_DNA-bd_sf"/>
</dbReference>
<proteinExistence type="predicted"/>
<reference evidence="4" key="1">
    <citation type="journal article" date="2019" name="Int. J. Syst. Evol. Microbiol.">
        <title>The Global Catalogue of Microorganisms (GCM) 10K type strain sequencing project: providing services to taxonomists for standard genome sequencing and annotation.</title>
        <authorList>
            <consortium name="The Broad Institute Genomics Platform"/>
            <consortium name="The Broad Institute Genome Sequencing Center for Infectious Disease"/>
            <person name="Wu L."/>
            <person name="Ma J."/>
        </authorList>
    </citation>
    <scope>NUCLEOTIDE SEQUENCE [LARGE SCALE GENOMIC DNA]</scope>
    <source>
        <strain evidence="4">CGMCC 4.7248</strain>
    </source>
</reference>
<accession>A0ABW0V192</accession>
<evidence type="ECO:0000259" key="2">
    <source>
        <dbReference type="Pfam" id="PF03551"/>
    </source>
</evidence>
<name>A0ABW0V192_9ACTN</name>
<dbReference type="InterPro" id="IPR036388">
    <property type="entry name" value="WH-like_DNA-bd_sf"/>
</dbReference>
<dbReference type="Pfam" id="PF03551">
    <property type="entry name" value="PadR"/>
    <property type="match status" value="1"/>
</dbReference>
<dbReference type="PANTHER" id="PTHR33169">
    <property type="entry name" value="PADR-FAMILY TRANSCRIPTIONAL REGULATOR"/>
    <property type="match status" value="1"/>
</dbReference>
<dbReference type="InterPro" id="IPR005149">
    <property type="entry name" value="Tscrpt_reg_PadR_N"/>
</dbReference>